<sequence length="42" mass="4880">MDRLNSQFILPMACSVFYLLVVPYCTRSLSSLVFSARLQVFY</sequence>
<keyword evidence="2" id="KW-1185">Reference proteome</keyword>
<name>A0A4U6T6V3_SETVI</name>
<reference evidence="1" key="1">
    <citation type="submission" date="2019-03" db="EMBL/GenBank/DDBJ databases">
        <title>WGS assembly of Setaria viridis.</title>
        <authorList>
            <person name="Huang P."/>
            <person name="Jenkins J."/>
            <person name="Grimwood J."/>
            <person name="Barry K."/>
            <person name="Healey A."/>
            <person name="Mamidi S."/>
            <person name="Sreedasyam A."/>
            <person name="Shu S."/>
            <person name="Feldman M."/>
            <person name="Wu J."/>
            <person name="Yu Y."/>
            <person name="Chen C."/>
            <person name="Johnson J."/>
            <person name="Rokhsar D."/>
            <person name="Baxter I."/>
            <person name="Schmutz J."/>
            <person name="Brutnell T."/>
            <person name="Kellogg E."/>
        </authorList>
    </citation>
    <scope>NUCLEOTIDE SEQUENCE [LARGE SCALE GENOMIC DNA]</scope>
</reference>
<evidence type="ECO:0000313" key="2">
    <source>
        <dbReference type="Proteomes" id="UP000298652"/>
    </source>
</evidence>
<proteinExistence type="predicted"/>
<dbReference type="Proteomes" id="UP000298652">
    <property type="component" value="Chromosome 9"/>
</dbReference>
<dbReference type="AlphaFoldDB" id="A0A4U6T6V3"/>
<gene>
    <name evidence="1" type="ORF">SEVIR_9G175650v2</name>
</gene>
<evidence type="ECO:0000313" key="1">
    <source>
        <dbReference type="EMBL" id="TKV92676.1"/>
    </source>
</evidence>
<protein>
    <submittedName>
        <fullName evidence="1">Uncharacterized protein</fullName>
    </submittedName>
</protein>
<organism evidence="1 2">
    <name type="scientific">Setaria viridis</name>
    <name type="common">Green bristlegrass</name>
    <name type="synonym">Setaria italica subsp. viridis</name>
    <dbReference type="NCBI Taxonomy" id="4556"/>
    <lineage>
        <taxon>Eukaryota</taxon>
        <taxon>Viridiplantae</taxon>
        <taxon>Streptophyta</taxon>
        <taxon>Embryophyta</taxon>
        <taxon>Tracheophyta</taxon>
        <taxon>Spermatophyta</taxon>
        <taxon>Magnoliopsida</taxon>
        <taxon>Liliopsida</taxon>
        <taxon>Poales</taxon>
        <taxon>Poaceae</taxon>
        <taxon>PACMAD clade</taxon>
        <taxon>Panicoideae</taxon>
        <taxon>Panicodae</taxon>
        <taxon>Paniceae</taxon>
        <taxon>Cenchrinae</taxon>
        <taxon>Setaria</taxon>
    </lineage>
</organism>
<accession>A0A4U6T6V3</accession>
<dbReference type="Gramene" id="TKV92676">
    <property type="protein sequence ID" value="TKV92676"/>
    <property type="gene ID" value="SEVIR_9G175650v2"/>
</dbReference>
<dbReference type="EMBL" id="CM016560">
    <property type="protein sequence ID" value="TKV92676.1"/>
    <property type="molecule type" value="Genomic_DNA"/>
</dbReference>